<keyword evidence="8" id="KW-1185">Reference proteome</keyword>
<reference evidence="7" key="1">
    <citation type="submission" date="2021-04" db="EMBL/GenBank/DDBJ databases">
        <authorList>
            <consortium name="Molecular Ecology Group"/>
        </authorList>
    </citation>
    <scope>NUCLEOTIDE SEQUENCE</scope>
</reference>
<feature type="compositionally biased region" description="Low complexity" evidence="6">
    <location>
        <begin position="113"/>
        <end position="128"/>
    </location>
</feature>
<evidence type="ECO:0000256" key="3">
    <source>
        <dbReference type="ARBA" id="ARBA00007286"/>
    </source>
</evidence>
<name>A0A8S3ZB14_9EUPU</name>
<comment type="caution">
    <text evidence="7">The sequence shown here is derived from an EMBL/GenBank/DDBJ whole genome shotgun (WGS) entry which is preliminary data.</text>
</comment>
<feature type="region of interest" description="Disordered" evidence="6">
    <location>
        <begin position="93"/>
        <end position="219"/>
    </location>
</feature>
<dbReference type="GO" id="GO:0005813">
    <property type="term" value="C:centrosome"/>
    <property type="evidence" value="ECO:0007669"/>
    <property type="project" value="UniProtKB-SubCell"/>
</dbReference>
<feature type="compositionally biased region" description="Polar residues" evidence="6">
    <location>
        <begin position="196"/>
        <end position="206"/>
    </location>
</feature>
<dbReference type="OrthoDB" id="10064769at2759"/>
<dbReference type="InterPro" id="IPR024332">
    <property type="entry name" value="MOZART2"/>
</dbReference>
<gene>
    <name evidence="7" type="ORF">CUNI_LOCUS11957</name>
</gene>
<accession>A0A8S3ZB14</accession>
<comment type="similarity">
    <text evidence="3">Belongs to the MOZART2 family.</text>
</comment>
<sequence>MSSDRQTEVIRAQLVSKAVLSPDEMELFTLTQLAGITVDQEVFKIILDLLKLNVPPAKIMQTLKSMCSTRKPSTSNTEASTQDSSSLLFVSGVSKTSHRHGDSSHSRVDLTLQSDQSGRSESQERSSSLVQTSSRYGQDGSGYSVSSLSRLDRDGSNTSSQTRFTSDSSFGRNELRSQDHIRENQRSAMRADSYITARQTNNSSDYDSYHKEKAKKRTS</sequence>
<organism evidence="7 8">
    <name type="scientific">Candidula unifasciata</name>
    <dbReference type="NCBI Taxonomy" id="100452"/>
    <lineage>
        <taxon>Eukaryota</taxon>
        <taxon>Metazoa</taxon>
        <taxon>Spiralia</taxon>
        <taxon>Lophotrochozoa</taxon>
        <taxon>Mollusca</taxon>
        <taxon>Gastropoda</taxon>
        <taxon>Heterobranchia</taxon>
        <taxon>Euthyneura</taxon>
        <taxon>Panpulmonata</taxon>
        <taxon>Eupulmonata</taxon>
        <taxon>Stylommatophora</taxon>
        <taxon>Helicina</taxon>
        <taxon>Helicoidea</taxon>
        <taxon>Geomitridae</taxon>
        <taxon>Candidula</taxon>
    </lineage>
</organism>
<keyword evidence="4" id="KW-0963">Cytoplasm</keyword>
<feature type="region of interest" description="Disordered" evidence="6">
    <location>
        <begin position="65"/>
        <end position="84"/>
    </location>
</feature>
<feature type="compositionally biased region" description="Polar residues" evidence="6">
    <location>
        <begin position="156"/>
        <end position="171"/>
    </location>
</feature>
<keyword evidence="5" id="KW-0206">Cytoskeleton</keyword>
<feature type="compositionally biased region" description="Basic and acidic residues" evidence="6">
    <location>
        <begin position="173"/>
        <end position="185"/>
    </location>
</feature>
<comment type="subcellular location">
    <subcellularLocation>
        <location evidence="2">Cytoplasm</location>
        <location evidence="2">Cytoskeleton</location>
        <location evidence="2">Microtubule organizing center</location>
        <location evidence="2">Centrosome</location>
    </subcellularLocation>
    <subcellularLocation>
        <location evidence="1">Cytoplasm</location>
        <location evidence="1">Cytoskeleton</location>
        <location evidence="1">Spindle</location>
    </subcellularLocation>
</comment>
<dbReference type="Proteomes" id="UP000678393">
    <property type="component" value="Unassembled WGS sequence"/>
</dbReference>
<proteinExistence type="inferred from homology"/>
<dbReference type="PANTHER" id="PTHR28578:SF2">
    <property type="entry name" value="MITOTIC-SPINDLE ORGANIZING PROTEIN 2"/>
    <property type="match status" value="1"/>
</dbReference>
<dbReference type="Pfam" id="PF12926">
    <property type="entry name" value="MOZART2"/>
    <property type="match status" value="1"/>
</dbReference>
<dbReference type="PANTHER" id="PTHR28578">
    <property type="entry name" value="MITOTIC-SPINDLE ORGANIZING PROTEIN 2A-RELATED"/>
    <property type="match status" value="1"/>
</dbReference>
<evidence type="ECO:0000256" key="4">
    <source>
        <dbReference type="ARBA" id="ARBA00022490"/>
    </source>
</evidence>
<dbReference type="GO" id="GO:0005819">
    <property type="term" value="C:spindle"/>
    <property type="evidence" value="ECO:0007669"/>
    <property type="project" value="UniProtKB-SubCell"/>
</dbReference>
<evidence type="ECO:0000256" key="2">
    <source>
        <dbReference type="ARBA" id="ARBA00004300"/>
    </source>
</evidence>
<evidence type="ECO:0000313" key="8">
    <source>
        <dbReference type="Proteomes" id="UP000678393"/>
    </source>
</evidence>
<evidence type="ECO:0000313" key="7">
    <source>
        <dbReference type="EMBL" id="CAG5126399.1"/>
    </source>
</evidence>
<dbReference type="AlphaFoldDB" id="A0A8S3ZB14"/>
<protein>
    <submittedName>
        <fullName evidence="7">Uncharacterized protein</fullName>
    </submittedName>
</protein>
<feature type="compositionally biased region" description="Basic and acidic residues" evidence="6">
    <location>
        <begin position="99"/>
        <end position="108"/>
    </location>
</feature>
<evidence type="ECO:0000256" key="5">
    <source>
        <dbReference type="ARBA" id="ARBA00023212"/>
    </source>
</evidence>
<evidence type="ECO:0000256" key="6">
    <source>
        <dbReference type="SAM" id="MobiDB-lite"/>
    </source>
</evidence>
<feature type="compositionally biased region" description="Polar residues" evidence="6">
    <location>
        <begin position="129"/>
        <end position="149"/>
    </location>
</feature>
<dbReference type="EMBL" id="CAJHNH020002348">
    <property type="protein sequence ID" value="CAG5126399.1"/>
    <property type="molecule type" value="Genomic_DNA"/>
</dbReference>
<evidence type="ECO:0000256" key="1">
    <source>
        <dbReference type="ARBA" id="ARBA00004186"/>
    </source>
</evidence>